<dbReference type="InterPro" id="IPR050519">
    <property type="entry name" value="Glycosyltransf_28_UgtP"/>
</dbReference>
<dbReference type="GO" id="GO:0016740">
    <property type="term" value="F:transferase activity"/>
    <property type="evidence" value="ECO:0007669"/>
    <property type="project" value="UniProtKB-KW"/>
</dbReference>
<keyword evidence="2" id="KW-0808">Transferase</keyword>
<name>A0ABU1NKB7_9BURK</name>
<organism evidence="2 3">
    <name type="scientific">Variovorax soli</name>
    <dbReference type="NCBI Taxonomy" id="376815"/>
    <lineage>
        <taxon>Bacteria</taxon>
        <taxon>Pseudomonadati</taxon>
        <taxon>Pseudomonadota</taxon>
        <taxon>Betaproteobacteria</taxon>
        <taxon>Burkholderiales</taxon>
        <taxon>Comamonadaceae</taxon>
        <taxon>Variovorax</taxon>
    </lineage>
</organism>
<feature type="domain" description="Glycosyl transferase family 28 C-terminal" evidence="1">
    <location>
        <begin position="232"/>
        <end position="355"/>
    </location>
</feature>
<comment type="caution">
    <text evidence="2">The sequence shown here is derived from an EMBL/GenBank/DDBJ whole genome shotgun (WGS) entry which is preliminary data.</text>
</comment>
<evidence type="ECO:0000313" key="2">
    <source>
        <dbReference type="EMBL" id="MDR6538777.1"/>
    </source>
</evidence>
<dbReference type="SUPFAM" id="SSF53756">
    <property type="entry name" value="UDP-Glycosyltransferase/glycogen phosphorylase"/>
    <property type="match status" value="1"/>
</dbReference>
<dbReference type="PANTHER" id="PTHR43025:SF3">
    <property type="entry name" value="MONOGALACTOSYLDIACYLGLYCEROL SYNTHASE 1, CHLOROPLASTIC"/>
    <property type="match status" value="1"/>
</dbReference>
<accession>A0ABU1NKB7</accession>
<dbReference type="RefSeq" id="WP_309905893.1">
    <property type="nucleotide sequence ID" value="NZ_JAVDRF010000012.1"/>
</dbReference>
<dbReference type="Gene3D" id="3.40.50.2000">
    <property type="entry name" value="Glycogen Phosphorylase B"/>
    <property type="match status" value="1"/>
</dbReference>
<dbReference type="Proteomes" id="UP001184230">
    <property type="component" value="Unassembled WGS sequence"/>
</dbReference>
<dbReference type="PANTHER" id="PTHR43025">
    <property type="entry name" value="MONOGALACTOSYLDIACYLGLYCEROL SYNTHASE"/>
    <property type="match status" value="1"/>
</dbReference>
<dbReference type="EMBL" id="JAVDRF010000012">
    <property type="protein sequence ID" value="MDR6538777.1"/>
    <property type="molecule type" value="Genomic_DNA"/>
</dbReference>
<dbReference type="Pfam" id="PF04101">
    <property type="entry name" value="Glyco_tran_28_C"/>
    <property type="match status" value="1"/>
</dbReference>
<proteinExistence type="predicted"/>
<evidence type="ECO:0000259" key="1">
    <source>
        <dbReference type="Pfam" id="PF04101"/>
    </source>
</evidence>
<dbReference type="InterPro" id="IPR007235">
    <property type="entry name" value="Glyco_trans_28_C"/>
</dbReference>
<evidence type="ECO:0000313" key="3">
    <source>
        <dbReference type="Proteomes" id="UP001184230"/>
    </source>
</evidence>
<reference evidence="2 3" key="1">
    <citation type="submission" date="2023-07" db="EMBL/GenBank/DDBJ databases">
        <title>Sorghum-associated microbial communities from plants grown in Nebraska, USA.</title>
        <authorList>
            <person name="Schachtman D."/>
        </authorList>
    </citation>
    <scope>NUCLEOTIDE SEQUENCE [LARGE SCALE GENOMIC DNA]</scope>
    <source>
        <strain evidence="2 3">DS1781</strain>
    </source>
</reference>
<keyword evidence="3" id="KW-1185">Reference proteome</keyword>
<sequence>MGAPSATHRTVDLVYFNAGGGHLASALALEAAIQRAGLPWAVRLVNLREVLDPNDGFRKLTGMDPEDVYNKRLARGWTLGLTHELKVLQAVIRWARPKLVRPLQQHWLATEPDMVVSLIPNFNRSLYESVATALPGVPYVTVLTDLADHPPHFWIEKGQDQYFVCGSPKAVQQAREAGYAQDRIHATSGMLIRSTFYETTPIDRAEERRRLGLDPDRPTGLVLFGGQGSKAMLGIARRLPRMQMILACGHNESLAEALRALPAQAPRVVLGFTPDVARYMQLADFFIGKPGPGSVSEAVQLRLPVIVVCNSWTLPQERYNARWVREQGVGLVRSSYAKVPGAVQELVRDLDRYRAATHKVHNRAVFEVPGILQSILAQAESRVAGEALIPDLAAPPLE</sequence>
<protein>
    <submittedName>
        <fullName evidence="2">UDP-N-acetylglucosamine:LPS N-acetylglucosamine transferase</fullName>
    </submittedName>
</protein>
<gene>
    <name evidence="2" type="ORF">J2739_004570</name>
</gene>